<dbReference type="Proteomes" id="UP000623608">
    <property type="component" value="Unassembled WGS sequence"/>
</dbReference>
<dbReference type="PRINTS" id="PR00081">
    <property type="entry name" value="GDHRDH"/>
</dbReference>
<evidence type="ECO:0000313" key="4">
    <source>
        <dbReference type="Proteomes" id="UP000623608"/>
    </source>
</evidence>
<dbReference type="GO" id="GO:0016616">
    <property type="term" value="F:oxidoreductase activity, acting on the CH-OH group of donors, NAD or NADP as acceptor"/>
    <property type="evidence" value="ECO:0007669"/>
    <property type="project" value="TreeGrafter"/>
</dbReference>
<gene>
    <name evidence="3" type="ORF">Ate02nite_64090</name>
</gene>
<dbReference type="InterPro" id="IPR020904">
    <property type="entry name" value="Sc_DH/Rdtase_CS"/>
</dbReference>
<dbReference type="Pfam" id="PF13561">
    <property type="entry name" value="adh_short_C2"/>
    <property type="match status" value="1"/>
</dbReference>
<comment type="caution">
    <text evidence="3">The sequence shown here is derived from an EMBL/GenBank/DDBJ whole genome shotgun (WGS) entry which is preliminary data.</text>
</comment>
<dbReference type="SUPFAM" id="SSF51735">
    <property type="entry name" value="NAD(P)-binding Rossmann-fold domains"/>
    <property type="match status" value="1"/>
</dbReference>
<comment type="similarity">
    <text evidence="1">Belongs to the short-chain dehydrogenases/reductases (SDR) family.</text>
</comment>
<sequence length="268" mass="25982">MTTALITGAAGAIGQAIAAALGAAGMRLALADTDEAALAAALSNGPATSAAALGNGPATSAAALGNGPAAPLNEGPTLHRLDVTDDSSCADVVAAVVAAHGELSLLVNAAGIMVRSTALETDTATFQRVLDVNLTGAYRMAKAAHAALAASGGSIVSISSTHAFLAAKASFAYGVSKAGVSHMTRLLALEWAADGIRVNAVAPTVVPSAMTAGVLADPAYVNRKMAAIPLGAPIAPEHVAAAVAYLASPAAASTTGQILVLDGGESLA</sequence>
<dbReference type="EMBL" id="BOMY01000041">
    <property type="protein sequence ID" value="GIF23679.1"/>
    <property type="molecule type" value="Genomic_DNA"/>
</dbReference>
<organism evidence="3 4">
    <name type="scientific">Paractinoplanes tereljensis</name>
    <dbReference type="NCBI Taxonomy" id="571912"/>
    <lineage>
        <taxon>Bacteria</taxon>
        <taxon>Bacillati</taxon>
        <taxon>Actinomycetota</taxon>
        <taxon>Actinomycetes</taxon>
        <taxon>Micromonosporales</taxon>
        <taxon>Micromonosporaceae</taxon>
        <taxon>Paractinoplanes</taxon>
    </lineage>
</organism>
<dbReference type="PANTHER" id="PTHR42760:SF123">
    <property type="entry name" value="OXIDOREDUCTASE"/>
    <property type="match status" value="1"/>
</dbReference>
<keyword evidence="4" id="KW-1185">Reference proteome</keyword>
<evidence type="ECO:0008006" key="5">
    <source>
        <dbReference type="Google" id="ProtNLM"/>
    </source>
</evidence>
<dbReference type="PANTHER" id="PTHR42760">
    <property type="entry name" value="SHORT-CHAIN DEHYDROGENASES/REDUCTASES FAMILY MEMBER"/>
    <property type="match status" value="1"/>
</dbReference>
<accession>A0A919NR97</accession>
<evidence type="ECO:0000313" key="3">
    <source>
        <dbReference type="EMBL" id="GIF23679.1"/>
    </source>
</evidence>
<evidence type="ECO:0000256" key="1">
    <source>
        <dbReference type="ARBA" id="ARBA00006484"/>
    </source>
</evidence>
<proteinExistence type="inferred from homology"/>
<dbReference type="FunFam" id="3.40.50.720:FF:000084">
    <property type="entry name" value="Short-chain dehydrogenase reductase"/>
    <property type="match status" value="1"/>
</dbReference>
<dbReference type="PROSITE" id="PS00061">
    <property type="entry name" value="ADH_SHORT"/>
    <property type="match status" value="1"/>
</dbReference>
<keyword evidence="2" id="KW-0560">Oxidoreductase</keyword>
<reference evidence="3" key="1">
    <citation type="submission" date="2021-01" db="EMBL/GenBank/DDBJ databases">
        <title>Whole genome shotgun sequence of Actinoplanes tereljensis NBRC 105297.</title>
        <authorList>
            <person name="Komaki H."/>
            <person name="Tamura T."/>
        </authorList>
    </citation>
    <scope>NUCLEOTIDE SEQUENCE</scope>
    <source>
        <strain evidence="3">NBRC 105297</strain>
    </source>
</reference>
<dbReference type="GO" id="GO:0030497">
    <property type="term" value="P:fatty acid elongation"/>
    <property type="evidence" value="ECO:0007669"/>
    <property type="project" value="TreeGrafter"/>
</dbReference>
<evidence type="ECO:0000256" key="2">
    <source>
        <dbReference type="ARBA" id="ARBA00023002"/>
    </source>
</evidence>
<dbReference type="InterPro" id="IPR002347">
    <property type="entry name" value="SDR_fam"/>
</dbReference>
<dbReference type="RefSeq" id="WP_203811559.1">
    <property type="nucleotide sequence ID" value="NZ_BOMY01000041.1"/>
</dbReference>
<protein>
    <recommendedName>
        <fullName evidence="5">NAD(P)-dependent dehydrogenase (Short-subunit alcohol dehydrogenase family)</fullName>
    </recommendedName>
</protein>
<name>A0A919NR97_9ACTN</name>
<dbReference type="InterPro" id="IPR036291">
    <property type="entry name" value="NAD(P)-bd_dom_sf"/>
</dbReference>
<dbReference type="Gene3D" id="3.40.50.720">
    <property type="entry name" value="NAD(P)-binding Rossmann-like Domain"/>
    <property type="match status" value="1"/>
</dbReference>
<dbReference type="AlphaFoldDB" id="A0A919NR97"/>
<dbReference type="PRINTS" id="PR00080">
    <property type="entry name" value="SDRFAMILY"/>
</dbReference>